<organism evidence="1">
    <name type="scientific">uncultured Phycisphaerae bacterium</name>
    <dbReference type="NCBI Taxonomy" id="904963"/>
    <lineage>
        <taxon>Bacteria</taxon>
        <taxon>Pseudomonadati</taxon>
        <taxon>Planctomycetota</taxon>
        <taxon>Phycisphaerae</taxon>
        <taxon>environmental samples</taxon>
    </lineage>
</organism>
<reference evidence="1" key="1">
    <citation type="submission" date="2020-02" db="EMBL/GenBank/DDBJ databases">
        <authorList>
            <person name="Meier V. D."/>
        </authorList>
    </citation>
    <scope>NUCLEOTIDE SEQUENCE</scope>
    <source>
        <strain evidence="1">AVDCRST_MAG64</strain>
    </source>
</reference>
<sequence length="29" mass="3186">MFGSFTYRSTTLGKQVTSPFAVYARVVNG</sequence>
<proteinExistence type="predicted"/>
<feature type="non-terminal residue" evidence="1">
    <location>
        <position position="29"/>
    </location>
</feature>
<dbReference type="AlphaFoldDB" id="A0A6J4N564"/>
<evidence type="ECO:0000313" key="1">
    <source>
        <dbReference type="EMBL" id="CAA9375152.1"/>
    </source>
</evidence>
<gene>
    <name evidence="1" type="ORF">AVDCRST_MAG64-255</name>
</gene>
<protein>
    <submittedName>
        <fullName evidence="1">Uncharacterized protein</fullName>
    </submittedName>
</protein>
<accession>A0A6J4N564</accession>
<dbReference type="EMBL" id="CADCUQ010000062">
    <property type="protein sequence ID" value="CAA9375152.1"/>
    <property type="molecule type" value="Genomic_DNA"/>
</dbReference>
<name>A0A6J4N564_9BACT</name>